<dbReference type="Proteomes" id="UP000288794">
    <property type="component" value="Unassembled WGS sequence"/>
</dbReference>
<evidence type="ECO:0000256" key="2">
    <source>
        <dbReference type="ARBA" id="ARBA00023136"/>
    </source>
</evidence>
<feature type="domain" description="C-type lysozyme inhibitor" evidence="5">
    <location>
        <begin position="33"/>
        <end position="96"/>
    </location>
</feature>
<dbReference type="RefSeq" id="WP_128174338.1">
    <property type="nucleotide sequence ID" value="NZ_CP071409.1"/>
</dbReference>
<evidence type="ECO:0000256" key="3">
    <source>
        <dbReference type="ARBA" id="ARBA00023139"/>
    </source>
</evidence>
<evidence type="ECO:0000259" key="5">
    <source>
        <dbReference type="Pfam" id="PF09864"/>
    </source>
</evidence>
<keyword evidence="7" id="KW-1185">Reference proteome</keyword>
<sequence length="106" mass="11584">MKKQLAIGAVVLTLSGCGLMSSQSHEEVQTLHYLCGTMPLTVTQDNSRQQVSFIMDGTPLKLKQVVAASGSRYTDGNYVFWSKGDAAFIQRNDKIIVNDCQRQSAG</sequence>
<keyword evidence="1" id="KW-0732">Signal</keyword>
<keyword evidence="2" id="KW-0472">Membrane</keyword>
<evidence type="ECO:0000256" key="4">
    <source>
        <dbReference type="ARBA" id="ARBA00023288"/>
    </source>
</evidence>
<name>A0A443IHJ9_9GAMM</name>
<keyword evidence="3" id="KW-0564">Palmitate</keyword>
<gene>
    <name evidence="6" type="ORF">ED28_00765</name>
</gene>
<dbReference type="Pfam" id="PF09864">
    <property type="entry name" value="MliC"/>
    <property type="match status" value="1"/>
</dbReference>
<dbReference type="AlphaFoldDB" id="A0A443IHJ9"/>
<evidence type="ECO:0000256" key="1">
    <source>
        <dbReference type="ARBA" id="ARBA00022729"/>
    </source>
</evidence>
<proteinExistence type="predicted"/>
<dbReference type="Gene3D" id="2.40.128.200">
    <property type="match status" value="1"/>
</dbReference>
<dbReference type="InterPro" id="IPR018660">
    <property type="entry name" value="MliC"/>
</dbReference>
<protein>
    <recommendedName>
        <fullName evidence="5">C-type lysozyme inhibitor domain-containing protein</fullName>
    </recommendedName>
</protein>
<comment type="caution">
    <text evidence="6">The sequence shown here is derived from an EMBL/GenBank/DDBJ whole genome shotgun (WGS) entry which is preliminary data.</text>
</comment>
<keyword evidence="4" id="KW-0449">Lipoprotein</keyword>
<reference evidence="6 7" key="1">
    <citation type="submission" date="2014-04" db="EMBL/GenBank/DDBJ databases">
        <title>Draft genome sequence of Pantoea beijingensis strain LMG 27579, an emerging pathogen to Pleurotus eryngii with potential industrial application.</title>
        <authorList>
            <person name="Xu F."/>
            <person name="Liu Y."/>
            <person name="Wang S."/>
            <person name="Yin Y."/>
            <person name="Ma Y."/>
            <person name="Zhao S."/>
            <person name="Rong C."/>
        </authorList>
    </citation>
    <scope>NUCLEOTIDE SEQUENCE [LARGE SCALE GENOMIC DNA]</scope>
    <source>
        <strain evidence="6 7">LMG 27579</strain>
    </source>
</reference>
<dbReference type="EMBL" id="JMEE01000001">
    <property type="protein sequence ID" value="RWR03547.1"/>
    <property type="molecule type" value="Genomic_DNA"/>
</dbReference>
<evidence type="ECO:0000313" key="6">
    <source>
        <dbReference type="EMBL" id="RWR03547.1"/>
    </source>
</evidence>
<dbReference type="PROSITE" id="PS51257">
    <property type="entry name" value="PROKAR_LIPOPROTEIN"/>
    <property type="match status" value="1"/>
</dbReference>
<dbReference type="SUPFAM" id="SSF141488">
    <property type="entry name" value="YdhA-like"/>
    <property type="match status" value="1"/>
</dbReference>
<accession>A0A443IHJ9</accession>
<organism evidence="6 7">
    <name type="scientific">[Pantoea] beijingensis</name>
    <dbReference type="NCBI Taxonomy" id="1324864"/>
    <lineage>
        <taxon>Bacteria</taxon>
        <taxon>Pseudomonadati</taxon>
        <taxon>Pseudomonadota</taxon>
        <taxon>Gammaproteobacteria</taxon>
        <taxon>Enterobacterales</taxon>
        <taxon>Erwiniaceae</taxon>
        <taxon>Erwinia</taxon>
    </lineage>
</organism>
<evidence type="ECO:0000313" key="7">
    <source>
        <dbReference type="Proteomes" id="UP000288794"/>
    </source>
</evidence>
<dbReference type="InterPro" id="IPR036328">
    <property type="entry name" value="MliC_sf"/>
</dbReference>